<proteinExistence type="predicted"/>
<evidence type="ECO:0000313" key="3">
    <source>
        <dbReference type="Proteomes" id="UP000683575"/>
    </source>
</evidence>
<evidence type="ECO:0000313" key="2">
    <source>
        <dbReference type="EMBL" id="QWZ06548.1"/>
    </source>
</evidence>
<dbReference type="InterPro" id="IPR002575">
    <property type="entry name" value="Aminoglycoside_PTrfase"/>
</dbReference>
<gene>
    <name evidence="2" type="ORF">KRR39_13290</name>
</gene>
<sequence>MPLTARGPRDPSSLEPVPHGRTARRLDWLLLPPMTRRLVEDLFGTTVVEAVSVEAGYTPGLASVLTGADGRRIFLKAASKKAQRPFADAYREEIQKLRSLPSGLPVPHLLWSHEDDLWVLLALEYVDGHNPVRPWQRAELDACLDTLELVAQTLTPPPMRLAPFGEEFADFLDGWDHVRATAPDWPHLDEAVALAGRYAAASAGNTLVHTDARDDNLLLTAGRAYLCDWNWPVQGAAWIDTVCLLMSAFGDGLDADAVLAERRLTRTVDPDDIDSLLALFCGYFLARRDEPAPHSSPYLRVHQDWSAEVAWAWLAQRRGWT</sequence>
<keyword evidence="3" id="KW-1185">Reference proteome</keyword>
<organism evidence="2 3">
    <name type="scientific">Nocardioides panacis</name>
    <dbReference type="NCBI Taxonomy" id="2849501"/>
    <lineage>
        <taxon>Bacteria</taxon>
        <taxon>Bacillati</taxon>
        <taxon>Actinomycetota</taxon>
        <taxon>Actinomycetes</taxon>
        <taxon>Propionibacteriales</taxon>
        <taxon>Nocardioidaceae</taxon>
        <taxon>Nocardioides</taxon>
    </lineage>
</organism>
<dbReference type="EMBL" id="CP077062">
    <property type="protein sequence ID" value="QWZ06548.1"/>
    <property type="molecule type" value="Genomic_DNA"/>
</dbReference>
<name>A0A975XYP9_9ACTN</name>
<dbReference type="AlphaFoldDB" id="A0A975XYP9"/>
<feature type="domain" description="Aminoglycoside phosphotransferase" evidence="1">
    <location>
        <begin position="66"/>
        <end position="259"/>
    </location>
</feature>
<dbReference type="RefSeq" id="WP_216937544.1">
    <property type="nucleotide sequence ID" value="NZ_CP077062.1"/>
</dbReference>
<reference evidence="2" key="1">
    <citation type="submission" date="2021-06" db="EMBL/GenBank/DDBJ databases">
        <title>Complete genome sequence of Nocardioides sp. G188.</title>
        <authorList>
            <person name="Im W.-T."/>
        </authorList>
    </citation>
    <scope>NUCLEOTIDE SEQUENCE</scope>
    <source>
        <strain evidence="2">G188</strain>
    </source>
</reference>
<protein>
    <recommendedName>
        <fullName evidence="1">Aminoglycoside phosphotransferase domain-containing protein</fullName>
    </recommendedName>
</protein>
<dbReference type="Pfam" id="PF01636">
    <property type="entry name" value="APH"/>
    <property type="match status" value="1"/>
</dbReference>
<dbReference type="Proteomes" id="UP000683575">
    <property type="component" value="Chromosome"/>
</dbReference>
<dbReference type="KEGG" id="nps:KRR39_13290"/>
<evidence type="ECO:0000259" key="1">
    <source>
        <dbReference type="Pfam" id="PF01636"/>
    </source>
</evidence>
<accession>A0A975XYP9</accession>